<comment type="caution">
    <text evidence="2">The sequence shown here is derived from an EMBL/GenBank/DDBJ whole genome shotgun (WGS) entry which is preliminary data.</text>
</comment>
<dbReference type="CDD" id="cd22160">
    <property type="entry name" value="F-box_AtFBL13-like"/>
    <property type="match status" value="2"/>
</dbReference>
<evidence type="ECO:0000313" key="3">
    <source>
        <dbReference type="Proteomes" id="UP000237347"/>
    </source>
</evidence>
<keyword evidence="3" id="KW-1185">Reference proteome</keyword>
<name>A0AAW0JS03_QUESU</name>
<dbReference type="SUPFAM" id="SSF81383">
    <property type="entry name" value="F-box domain"/>
    <property type="match status" value="2"/>
</dbReference>
<dbReference type="Pfam" id="PF00646">
    <property type="entry name" value="F-box"/>
    <property type="match status" value="2"/>
</dbReference>
<sequence length="699" mass="81796">MRKRQTKLANIVHTNFTITHQKVTIFILKSYPKLDFYCVSFLNFWIVVIVFPNDRLSELSDEILVSILSTLPFMEMQRTSVLSKRWRYLWTFTTCHLDFDDSRLLTLVWKTFYQQKFSGSELDQYLMMLVNLENTEFEENSLRTRFVSWVNRALELHQGNTIDEFRVAFDMDGRKFKSEIDNWICFSLRKKVKKLSLDFMMDGMRKRQTKLANIVHTNFTITHQKVTIFILKSYPKLNFYCVSFLNFWIVVIVFPNDRLSELSDEILVSILSTLPFMEMQRTSVLSKRWRYLWTFTTCHLDFDDSRLLTLVWKTFYQQKFSGSELDQYLMMLVNLENTEFEENSLRTRFVSWVNRALELHQGNTIDEFRVAFDMDGRKFKSEIDNWICFSLRKKVKKLSLDFMMDGVNAYTLTSQIFHSYSLDSLTALSLTYVKVTGEVLEYVLSNCPFIEILHVENSESLVNLKTSSPLPKLKNLEILNCCSLKQIQIPAINLVSFKYCGVKMIRIILGDLPYFVDLSVTGDCVRYLLEDDCPISRYLSQLETLELGLFTKEFIQFPIFPELRNLRQLKLDLCPPFMDSFRCCTSLLKAFPVLHRFVLKFIGLDGPWNGEIKVPRAKYPHQCLKVVELIGFVGCTVDMKLALYVINNAPSLEKIIIDAQIPSLEEVLHDSSNPKKLGAIHYVKQLESRLAPGVELVVL</sequence>
<evidence type="ECO:0000259" key="1">
    <source>
        <dbReference type="SMART" id="SM00256"/>
    </source>
</evidence>
<dbReference type="InterPro" id="IPR053772">
    <property type="entry name" value="At1g61320/At1g61330-like"/>
</dbReference>
<accession>A0AAW0JS03</accession>
<dbReference type="InterPro" id="IPR053781">
    <property type="entry name" value="F-box_AtFBL13-like"/>
</dbReference>
<dbReference type="Pfam" id="PF23622">
    <property type="entry name" value="LRR_At1g61320_AtMIF1"/>
    <property type="match status" value="1"/>
</dbReference>
<dbReference type="InterPro" id="IPR032675">
    <property type="entry name" value="LRR_dom_sf"/>
</dbReference>
<dbReference type="SMART" id="SM00256">
    <property type="entry name" value="FBOX"/>
    <property type="match status" value="2"/>
</dbReference>
<reference evidence="2 3" key="1">
    <citation type="journal article" date="2018" name="Sci. Data">
        <title>The draft genome sequence of cork oak.</title>
        <authorList>
            <person name="Ramos A.M."/>
            <person name="Usie A."/>
            <person name="Barbosa P."/>
            <person name="Barros P.M."/>
            <person name="Capote T."/>
            <person name="Chaves I."/>
            <person name="Simoes F."/>
            <person name="Abreu I."/>
            <person name="Carrasquinho I."/>
            <person name="Faro C."/>
            <person name="Guimaraes J.B."/>
            <person name="Mendonca D."/>
            <person name="Nobrega F."/>
            <person name="Rodrigues L."/>
            <person name="Saibo N.J.M."/>
            <person name="Varela M.C."/>
            <person name="Egas C."/>
            <person name="Matos J."/>
            <person name="Miguel C.M."/>
            <person name="Oliveira M.M."/>
            <person name="Ricardo C.P."/>
            <person name="Goncalves S."/>
        </authorList>
    </citation>
    <scope>NUCLEOTIDE SEQUENCE [LARGE SCALE GENOMIC DNA]</scope>
    <source>
        <strain evidence="3">cv. HL8</strain>
    </source>
</reference>
<evidence type="ECO:0000313" key="2">
    <source>
        <dbReference type="EMBL" id="KAK7829507.1"/>
    </source>
</evidence>
<protein>
    <submittedName>
        <fullName evidence="2">F-box/lrr-repeat protein</fullName>
    </submittedName>
</protein>
<dbReference type="InterPro" id="IPR001810">
    <property type="entry name" value="F-box_dom"/>
</dbReference>
<feature type="domain" description="F-box" evidence="1">
    <location>
        <begin position="262"/>
        <end position="302"/>
    </location>
</feature>
<dbReference type="Gene3D" id="3.80.10.10">
    <property type="entry name" value="Ribonuclease Inhibitor"/>
    <property type="match status" value="1"/>
</dbReference>
<dbReference type="InterPro" id="IPR036047">
    <property type="entry name" value="F-box-like_dom_sf"/>
</dbReference>
<dbReference type="EMBL" id="PKMF04000480">
    <property type="protein sequence ID" value="KAK7829507.1"/>
    <property type="molecule type" value="Genomic_DNA"/>
</dbReference>
<dbReference type="PANTHER" id="PTHR34145">
    <property type="entry name" value="OS02G0105600 PROTEIN"/>
    <property type="match status" value="1"/>
</dbReference>
<organism evidence="2 3">
    <name type="scientific">Quercus suber</name>
    <name type="common">Cork oak</name>
    <dbReference type="NCBI Taxonomy" id="58331"/>
    <lineage>
        <taxon>Eukaryota</taxon>
        <taxon>Viridiplantae</taxon>
        <taxon>Streptophyta</taxon>
        <taxon>Embryophyta</taxon>
        <taxon>Tracheophyta</taxon>
        <taxon>Spermatophyta</taxon>
        <taxon>Magnoliopsida</taxon>
        <taxon>eudicotyledons</taxon>
        <taxon>Gunneridae</taxon>
        <taxon>Pentapetalae</taxon>
        <taxon>rosids</taxon>
        <taxon>fabids</taxon>
        <taxon>Fagales</taxon>
        <taxon>Fagaceae</taxon>
        <taxon>Quercus</taxon>
    </lineage>
</organism>
<proteinExistence type="predicted"/>
<dbReference type="Proteomes" id="UP000237347">
    <property type="component" value="Unassembled WGS sequence"/>
</dbReference>
<dbReference type="AlphaFoldDB" id="A0AAW0JS03"/>
<gene>
    <name evidence="2" type="ORF">CFP56_029039</name>
</gene>
<dbReference type="SUPFAM" id="SSF52047">
    <property type="entry name" value="RNI-like"/>
    <property type="match status" value="1"/>
</dbReference>
<dbReference type="PANTHER" id="PTHR34145:SF68">
    <property type="entry name" value="FBD DOMAIN-CONTAINING PROTEIN"/>
    <property type="match status" value="1"/>
</dbReference>
<dbReference type="InterPro" id="IPR055357">
    <property type="entry name" value="LRR_At1g61320_AtMIF1"/>
</dbReference>
<feature type="domain" description="F-box" evidence="1">
    <location>
        <begin position="59"/>
        <end position="99"/>
    </location>
</feature>